<dbReference type="EMBL" id="BA000045">
    <property type="protein sequence ID" value="BAC92272.1"/>
    <property type="molecule type" value="Genomic_DNA"/>
</dbReference>
<evidence type="ECO:0000256" key="2">
    <source>
        <dbReference type="ARBA" id="ARBA00009694"/>
    </source>
</evidence>
<dbReference type="AlphaFoldDB" id="Q7NDA5"/>
<keyword evidence="4 6" id="KW-1133">Transmembrane helix</keyword>
<reference evidence="7 8" key="2">
    <citation type="journal article" date="2003" name="DNA Res.">
        <title>Complete genome structure of Gloeobacter violaceus PCC 7421, a cyanobacterium that lacks thylakoids (supplement).</title>
        <authorList>
            <person name="Nakamura Y."/>
            <person name="Kaneko T."/>
            <person name="Sato S."/>
            <person name="Mimuro M."/>
            <person name="Miyashita H."/>
            <person name="Tsuchiya T."/>
            <person name="Sasamoto S."/>
            <person name="Watanabe A."/>
            <person name="Kawashima K."/>
            <person name="Kishida Y."/>
            <person name="Kiyokawa C."/>
            <person name="Kohara M."/>
            <person name="Matsumoto M."/>
            <person name="Matsuno A."/>
            <person name="Nakazaki N."/>
            <person name="Shimpo S."/>
            <person name="Takeuchi C."/>
            <person name="Yamada M."/>
            <person name="Tabata S."/>
        </authorList>
    </citation>
    <scope>NUCLEOTIDE SEQUENCE [LARGE SCALE GENOMIC DNA]</scope>
    <source>
        <strain evidence="8">ATCC 29082 / PCC 7421</strain>
    </source>
</reference>
<evidence type="ECO:0000256" key="3">
    <source>
        <dbReference type="ARBA" id="ARBA00022692"/>
    </source>
</evidence>
<dbReference type="OrthoDB" id="9802121at2"/>
<dbReference type="Proteomes" id="UP000000557">
    <property type="component" value="Chromosome"/>
</dbReference>
<dbReference type="eggNOG" id="COG2363">
    <property type="taxonomic scope" value="Bacteria"/>
</dbReference>
<evidence type="ECO:0000256" key="4">
    <source>
        <dbReference type="ARBA" id="ARBA00022989"/>
    </source>
</evidence>
<dbReference type="RefSeq" id="WP_011144314.1">
    <property type="nucleotide sequence ID" value="NC_005125.1"/>
</dbReference>
<feature type="transmembrane region" description="Helical" evidence="6">
    <location>
        <begin position="98"/>
        <end position="120"/>
    </location>
</feature>
<name>Q7NDA5_GLOVI</name>
<dbReference type="PANTHER" id="PTHR43461:SF1">
    <property type="entry name" value="TRANSMEMBRANE PROTEIN 256"/>
    <property type="match status" value="1"/>
</dbReference>
<proteinExistence type="inferred from homology"/>
<sequence length="125" mass="13010">MFRLFLTTAAVLAGLAVALGAFGTHALRDRLDARAIEIFETAARYQILHALALALVAVLVNRFDPPPALLVASGAAFIAGILIFSGSLYALSWSGIRVLGAVTPFGGGALIVGWICLALFSANLK</sequence>
<keyword evidence="8" id="KW-1185">Reference proteome</keyword>
<dbReference type="HOGENOM" id="CLU_096548_3_1_3"/>
<accession>Q7NDA5</accession>
<evidence type="ECO:0000313" key="8">
    <source>
        <dbReference type="Proteomes" id="UP000000557"/>
    </source>
</evidence>
<dbReference type="STRING" id="251221.gene:10761850"/>
<protein>
    <submittedName>
        <fullName evidence="7">Glr4331 protein</fullName>
    </submittedName>
</protein>
<dbReference type="Pfam" id="PF04241">
    <property type="entry name" value="DUF423"/>
    <property type="match status" value="1"/>
</dbReference>
<gene>
    <name evidence="7" type="ordered locus">glr4331</name>
</gene>
<dbReference type="InterPro" id="IPR006696">
    <property type="entry name" value="DUF423"/>
</dbReference>
<dbReference type="KEGG" id="gvi:glr4331"/>
<comment type="subcellular location">
    <subcellularLocation>
        <location evidence="1">Membrane</location>
        <topology evidence="1">Multi-pass membrane protein</topology>
    </subcellularLocation>
</comment>
<reference evidence="7 8" key="1">
    <citation type="journal article" date="2003" name="DNA Res.">
        <title>Complete genome structure of Gloeobacter violaceus PCC 7421, a cyanobacterium that lacks thylakoids.</title>
        <authorList>
            <person name="Nakamura Y."/>
            <person name="Kaneko T."/>
            <person name="Sato S."/>
            <person name="Mimuro M."/>
            <person name="Miyashita H."/>
            <person name="Tsuchiya T."/>
            <person name="Sasamoto S."/>
            <person name="Watanabe A."/>
            <person name="Kawashima K."/>
            <person name="Kishida Y."/>
            <person name="Kiyokawa C."/>
            <person name="Kohara M."/>
            <person name="Matsumoto M."/>
            <person name="Matsuno A."/>
            <person name="Nakazaki N."/>
            <person name="Shimpo S."/>
            <person name="Takeuchi C."/>
            <person name="Yamada M."/>
            <person name="Tabata S."/>
        </authorList>
    </citation>
    <scope>NUCLEOTIDE SEQUENCE [LARGE SCALE GENOMIC DNA]</scope>
    <source>
        <strain evidence="8">ATCC 29082 / PCC 7421</strain>
    </source>
</reference>
<dbReference type="InParanoid" id="Q7NDA5"/>
<dbReference type="PATRIC" id="fig|251221.4.peg.4361"/>
<evidence type="ECO:0000313" key="7">
    <source>
        <dbReference type="EMBL" id="BAC92272.1"/>
    </source>
</evidence>
<comment type="similarity">
    <text evidence="2">Belongs to the UPF0382 family.</text>
</comment>
<keyword evidence="5 6" id="KW-0472">Membrane</keyword>
<dbReference type="PhylomeDB" id="Q7NDA5"/>
<feature type="transmembrane region" description="Helical" evidence="6">
    <location>
        <begin position="68"/>
        <end position="92"/>
    </location>
</feature>
<evidence type="ECO:0000256" key="1">
    <source>
        <dbReference type="ARBA" id="ARBA00004141"/>
    </source>
</evidence>
<feature type="transmembrane region" description="Helical" evidence="6">
    <location>
        <begin position="44"/>
        <end position="61"/>
    </location>
</feature>
<evidence type="ECO:0000256" key="6">
    <source>
        <dbReference type="SAM" id="Phobius"/>
    </source>
</evidence>
<evidence type="ECO:0000256" key="5">
    <source>
        <dbReference type="ARBA" id="ARBA00023136"/>
    </source>
</evidence>
<dbReference type="EnsemblBacteria" id="BAC92272">
    <property type="protein sequence ID" value="BAC92272"/>
    <property type="gene ID" value="BAC92272"/>
</dbReference>
<dbReference type="PANTHER" id="PTHR43461">
    <property type="entry name" value="TRANSMEMBRANE PROTEIN 256"/>
    <property type="match status" value="1"/>
</dbReference>
<dbReference type="GO" id="GO:0005886">
    <property type="term" value="C:plasma membrane"/>
    <property type="evidence" value="ECO:0000318"/>
    <property type="project" value="GO_Central"/>
</dbReference>
<keyword evidence="3 6" id="KW-0812">Transmembrane</keyword>
<organism evidence="7 8">
    <name type="scientific">Gloeobacter violaceus (strain ATCC 29082 / PCC 7421)</name>
    <dbReference type="NCBI Taxonomy" id="251221"/>
    <lineage>
        <taxon>Bacteria</taxon>
        <taxon>Bacillati</taxon>
        <taxon>Cyanobacteriota</taxon>
        <taxon>Cyanophyceae</taxon>
        <taxon>Gloeobacterales</taxon>
        <taxon>Gloeobacteraceae</taxon>
        <taxon>Gloeobacter</taxon>
    </lineage>
</organism>